<keyword evidence="2" id="KW-1185">Reference proteome</keyword>
<dbReference type="Proteomes" id="UP001151752">
    <property type="component" value="Chromosome 10"/>
</dbReference>
<proteinExistence type="predicted"/>
<name>A0A9Q0WSE7_9ROSI</name>
<protein>
    <submittedName>
        <fullName evidence="1">Uncharacterized protein</fullName>
    </submittedName>
</protein>
<gene>
    <name evidence="1" type="ORF">OIU74_018710</name>
</gene>
<organism evidence="1 2">
    <name type="scientific">Salix koriyanagi</name>
    <dbReference type="NCBI Taxonomy" id="2511006"/>
    <lineage>
        <taxon>Eukaryota</taxon>
        <taxon>Viridiplantae</taxon>
        <taxon>Streptophyta</taxon>
        <taxon>Embryophyta</taxon>
        <taxon>Tracheophyta</taxon>
        <taxon>Spermatophyta</taxon>
        <taxon>Magnoliopsida</taxon>
        <taxon>eudicotyledons</taxon>
        <taxon>Gunneridae</taxon>
        <taxon>Pentapetalae</taxon>
        <taxon>rosids</taxon>
        <taxon>fabids</taxon>
        <taxon>Malpighiales</taxon>
        <taxon>Salicaceae</taxon>
        <taxon>Saliceae</taxon>
        <taxon>Salix</taxon>
    </lineage>
</organism>
<accession>A0A9Q0WSE7</accession>
<dbReference type="AlphaFoldDB" id="A0A9Q0WSE7"/>
<comment type="caution">
    <text evidence="1">The sequence shown here is derived from an EMBL/GenBank/DDBJ whole genome shotgun (WGS) entry which is preliminary data.</text>
</comment>
<evidence type="ECO:0000313" key="2">
    <source>
        <dbReference type="Proteomes" id="UP001151752"/>
    </source>
</evidence>
<dbReference type="EMBL" id="JAPFFM010000002">
    <property type="protein sequence ID" value="KAJ6772546.1"/>
    <property type="molecule type" value="Genomic_DNA"/>
</dbReference>
<reference evidence="1" key="2">
    <citation type="journal article" date="2023" name="Int. J. Mol. Sci.">
        <title>De Novo Assembly and Annotation of 11 Diverse Shrub Willow (Salix) Genomes Reveals Novel Gene Organization in Sex-Linked Regions.</title>
        <authorList>
            <person name="Hyden B."/>
            <person name="Feng K."/>
            <person name="Yates T.B."/>
            <person name="Jawdy S."/>
            <person name="Cereghino C."/>
            <person name="Smart L.B."/>
            <person name="Muchero W."/>
        </authorList>
    </citation>
    <scope>NUCLEOTIDE SEQUENCE</scope>
    <source>
        <tissue evidence="1">Shoot tip</tissue>
    </source>
</reference>
<evidence type="ECO:0000313" key="1">
    <source>
        <dbReference type="EMBL" id="KAJ6772546.1"/>
    </source>
</evidence>
<reference evidence="1" key="1">
    <citation type="submission" date="2022-11" db="EMBL/GenBank/DDBJ databases">
        <authorList>
            <person name="Hyden B.L."/>
            <person name="Feng K."/>
            <person name="Yates T."/>
            <person name="Jawdy S."/>
            <person name="Smart L.B."/>
            <person name="Muchero W."/>
        </authorList>
    </citation>
    <scope>NUCLEOTIDE SEQUENCE</scope>
    <source>
        <tissue evidence="1">Shoot tip</tissue>
    </source>
</reference>
<sequence>MRNATLEGNVTHFGGTVKCCGSVLGSSPLSLAENDGPKKVVVHALKMLKKTPEIPSVVAISGMESCRKASLWWPLRYLGRFSTWGKGRLTNLIRDVKFEGIGGKRLMFLGVDIKEIL</sequence>